<dbReference type="Proteomes" id="UP000618445">
    <property type="component" value="Unassembled WGS sequence"/>
</dbReference>
<organism evidence="2 3">
    <name type="scientific">Phormidium tenue FACHB-1050</name>
    <dbReference type="NCBI Taxonomy" id="2692857"/>
    <lineage>
        <taxon>Bacteria</taxon>
        <taxon>Bacillati</taxon>
        <taxon>Cyanobacteriota</taxon>
        <taxon>Cyanophyceae</taxon>
        <taxon>Oscillatoriophycideae</taxon>
        <taxon>Oscillatoriales</taxon>
        <taxon>Oscillatoriaceae</taxon>
        <taxon>Phormidium</taxon>
    </lineage>
</organism>
<gene>
    <name evidence="2" type="ORF">H6G05_24400</name>
</gene>
<keyword evidence="1" id="KW-0175">Coiled coil</keyword>
<evidence type="ECO:0000313" key="3">
    <source>
        <dbReference type="Proteomes" id="UP000618445"/>
    </source>
</evidence>
<proteinExistence type="predicted"/>
<feature type="coiled-coil region" evidence="1">
    <location>
        <begin position="144"/>
        <end position="171"/>
    </location>
</feature>
<comment type="caution">
    <text evidence="2">The sequence shown here is derived from an EMBL/GenBank/DDBJ whole genome shotgun (WGS) entry which is preliminary data.</text>
</comment>
<dbReference type="RefSeq" id="WP_190582498.1">
    <property type="nucleotide sequence ID" value="NZ_CAWPQU010000075.1"/>
</dbReference>
<dbReference type="EMBL" id="JACJQY010000077">
    <property type="protein sequence ID" value="MBD2319965.1"/>
    <property type="molecule type" value="Genomic_DNA"/>
</dbReference>
<name>A0ABR8CIT9_9CYAN</name>
<evidence type="ECO:0000313" key="2">
    <source>
        <dbReference type="EMBL" id="MBD2319965.1"/>
    </source>
</evidence>
<evidence type="ECO:0000256" key="1">
    <source>
        <dbReference type="SAM" id="Coils"/>
    </source>
</evidence>
<keyword evidence="3" id="KW-1185">Reference proteome</keyword>
<protein>
    <submittedName>
        <fullName evidence="2">Uncharacterized protein</fullName>
    </submittedName>
</protein>
<sequence length="205" mass="22890">MSESIKATRATVAIGALTVDAFMLPDGNYRMSLSQAAECIGKPARGTFDFLQSKALKRLLGEVQGTFDFLPDESTDTYKPENLTVDIGEGGSQGQTRVRGLPLELVALYWAWESFRGNRSALLLTVSLTTESLERRFDNAFGVIRTEQERNDRLSQQNQQLERDLAVLGEGFALDDDIRRERDYYLSVLRDNGIEPYGLPSGDLN</sequence>
<accession>A0ABR8CIT9</accession>
<reference evidence="2 3" key="1">
    <citation type="journal article" date="2020" name="ISME J.">
        <title>Comparative genomics reveals insights into cyanobacterial evolution and habitat adaptation.</title>
        <authorList>
            <person name="Chen M.Y."/>
            <person name="Teng W.K."/>
            <person name="Zhao L."/>
            <person name="Hu C.X."/>
            <person name="Zhou Y.K."/>
            <person name="Han B.P."/>
            <person name="Song L.R."/>
            <person name="Shu W.S."/>
        </authorList>
    </citation>
    <scope>NUCLEOTIDE SEQUENCE [LARGE SCALE GENOMIC DNA]</scope>
    <source>
        <strain evidence="2 3">FACHB-1050</strain>
    </source>
</reference>